<dbReference type="SUPFAM" id="SSF56935">
    <property type="entry name" value="Porins"/>
    <property type="match status" value="1"/>
</dbReference>
<reference evidence="19 20" key="1">
    <citation type="submission" date="2018-12" db="EMBL/GenBank/DDBJ databases">
        <title>The genome of Variovorax gossypii DSM 100435.</title>
        <authorList>
            <person name="Gao J."/>
            <person name="Sun J."/>
        </authorList>
    </citation>
    <scope>NUCLEOTIDE SEQUENCE [LARGE SCALE GENOMIC DNA]</scope>
    <source>
        <strain evidence="19 20">DSM 100435</strain>
    </source>
</reference>
<dbReference type="Gene3D" id="2.40.170.20">
    <property type="entry name" value="TonB-dependent receptor, beta-barrel domain"/>
    <property type="match status" value="1"/>
</dbReference>
<dbReference type="InterPro" id="IPR036942">
    <property type="entry name" value="Beta-barrel_TonB_sf"/>
</dbReference>
<keyword evidence="7 16" id="KW-0732">Signal</keyword>
<keyword evidence="4 14" id="KW-1134">Transmembrane beta strand</keyword>
<dbReference type="InterPro" id="IPR039426">
    <property type="entry name" value="TonB-dep_rcpt-like"/>
</dbReference>
<evidence type="ECO:0000256" key="6">
    <source>
        <dbReference type="ARBA" id="ARBA00022692"/>
    </source>
</evidence>
<evidence type="ECO:0000256" key="9">
    <source>
        <dbReference type="ARBA" id="ARBA00023065"/>
    </source>
</evidence>
<dbReference type="Pfam" id="PF00593">
    <property type="entry name" value="TonB_dep_Rec_b-barrel"/>
    <property type="match status" value="1"/>
</dbReference>
<keyword evidence="6 14" id="KW-0812">Transmembrane</keyword>
<evidence type="ECO:0000256" key="5">
    <source>
        <dbReference type="ARBA" id="ARBA00022496"/>
    </source>
</evidence>
<keyword evidence="10 15" id="KW-0798">TonB box</keyword>
<feature type="signal peptide" evidence="16">
    <location>
        <begin position="1"/>
        <end position="31"/>
    </location>
</feature>
<evidence type="ECO:0000313" key="20">
    <source>
        <dbReference type="Proteomes" id="UP000267418"/>
    </source>
</evidence>
<gene>
    <name evidence="19" type="ORF">EJP69_17415</name>
</gene>
<dbReference type="EMBL" id="RXOE01000004">
    <property type="protein sequence ID" value="RTQ33304.1"/>
    <property type="molecule type" value="Genomic_DNA"/>
</dbReference>
<dbReference type="PANTHER" id="PTHR32552">
    <property type="entry name" value="FERRICHROME IRON RECEPTOR-RELATED"/>
    <property type="match status" value="1"/>
</dbReference>
<dbReference type="PROSITE" id="PS52016">
    <property type="entry name" value="TONB_DEPENDENT_REC_3"/>
    <property type="match status" value="1"/>
</dbReference>
<evidence type="ECO:0000256" key="15">
    <source>
        <dbReference type="RuleBase" id="RU003357"/>
    </source>
</evidence>
<evidence type="ECO:0000256" key="14">
    <source>
        <dbReference type="PROSITE-ProRule" id="PRU01360"/>
    </source>
</evidence>
<keyword evidence="9" id="KW-0406">Ion transport</keyword>
<keyword evidence="3 14" id="KW-0813">Transport</keyword>
<comment type="caution">
    <text evidence="19">The sequence shown here is derived from an EMBL/GenBank/DDBJ whole genome shotgun (WGS) entry which is preliminary data.</text>
</comment>
<feature type="domain" description="TonB-dependent receptor plug" evidence="18">
    <location>
        <begin position="66"/>
        <end position="161"/>
    </location>
</feature>
<accession>A0A431TJJ1</accession>
<evidence type="ECO:0000256" key="3">
    <source>
        <dbReference type="ARBA" id="ARBA00022448"/>
    </source>
</evidence>
<feature type="domain" description="TonB-dependent receptor-like beta-barrel" evidence="17">
    <location>
        <begin position="237"/>
        <end position="686"/>
    </location>
</feature>
<evidence type="ECO:0000256" key="16">
    <source>
        <dbReference type="SAM" id="SignalP"/>
    </source>
</evidence>
<dbReference type="InterPro" id="IPR000531">
    <property type="entry name" value="Beta-barrel_TonB"/>
</dbReference>
<evidence type="ECO:0000256" key="8">
    <source>
        <dbReference type="ARBA" id="ARBA00023004"/>
    </source>
</evidence>
<dbReference type="Gene3D" id="2.170.130.10">
    <property type="entry name" value="TonB-dependent receptor, plug domain"/>
    <property type="match status" value="1"/>
</dbReference>
<dbReference type="InterPro" id="IPR037066">
    <property type="entry name" value="Plug_dom_sf"/>
</dbReference>
<keyword evidence="8" id="KW-0408">Iron</keyword>
<dbReference type="GO" id="GO:0038023">
    <property type="term" value="F:signaling receptor activity"/>
    <property type="evidence" value="ECO:0007669"/>
    <property type="project" value="InterPro"/>
</dbReference>
<dbReference type="AlphaFoldDB" id="A0A431TJJ1"/>
<dbReference type="OrthoDB" id="9790771at2"/>
<proteinExistence type="inferred from homology"/>
<dbReference type="PANTHER" id="PTHR32552:SF68">
    <property type="entry name" value="FERRICHROME OUTER MEMBRANE TRANSPORTER_PHAGE RECEPTOR"/>
    <property type="match status" value="1"/>
</dbReference>
<evidence type="ECO:0000256" key="10">
    <source>
        <dbReference type="ARBA" id="ARBA00023077"/>
    </source>
</evidence>
<evidence type="ECO:0000256" key="12">
    <source>
        <dbReference type="ARBA" id="ARBA00023170"/>
    </source>
</evidence>
<keyword evidence="13 14" id="KW-0998">Cell outer membrane</keyword>
<evidence type="ECO:0000256" key="2">
    <source>
        <dbReference type="ARBA" id="ARBA00009810"/>
    </source>
</evidence>
<protein>
    <submittedName>
        <fullName evidence="19">TonB-dependent siderophore receptor</fullName>
    </submittedName>
</protein>
<evidence type="ECO:0000256" key="4">
    <source>
        <dbReference type="ARBA" id="ARBA00022452"/>
    </source>
</evidence>
<name>A0A431TJJ1_9BURK</name>
<keyword evidence="20" id="KW-1185">Reference proteome</keyword>
<evidence type="ECO:0000256" key="11">
    <source>
        <dbReference type="ARBA" id="ARBA00023136"/>
    </source>
</evidence>
<comment type="subcellular location">
    <subcellularLocation>
        <location evidence="1 14">Cell outer membrane</location>
        <topology evidence="1 14">Multi-pass membrane protein</topology>
    </subcellularLocation>
</comment>
<comment type="similarity">
    <text evidence="2 14 15">Belongs to the TonB-dependent receptor family.</text>
</comment>
<dbReference type="FunFam" id="2.170.130.10:FF:000001">
    <property type="entry name" value="Catecholate siderophore TonB-dependent receptor"/>
    <property type="match status" value="1"/>
</dbReference>
<keyword evidence="11 14" id="KW-0472">Membrane</keyword>
<evidence type="ECO:0000256" key="13">
    <source>
        <dbReference type="ARBA" id="ARBA00023237"/>
    </source>
</evidence>
<dbReference type="Proteomes" id="UP000267418">
    <property type="component" value="Unassembled WGS sequence"/>
</dbReference>
<keyword evidence="12 19" id="KW-0675">Receptor</keyword>
<dbReference type="GO" id="GO:0009279">
    <property type="term" value="C:cell outer membrane"/>
    <property type="evidence" value="ECO:0007669"/>
    <property type="project" value="UniProtKB-SubCell"/>
</dbReference>
<organism evidence="19 20">
    <name type="scientific">Variovorax gossypii</name>
    <dbReference type="NCBI Taxonomy" id="1679495"/>
    <lineage>
        <taxon>Bacteria</taxon>
        <taxon>Pseudomonadati</taxon>
        <taxon>Pseudomonadota</taxon>
        <taxon>Betaproteobacteria</taxon>
        <taxon>Burkholderiales</taxon>
        <taxon>Comamonadaceae</taxon>
        <taxon>Variovorax</taxon>
    </lineage>
</organism>
<sequence length="719" mass="78396">MSVRSRAPRFRLRHPSLFVAALAAAHCAAQAQSADATLKEVTVTSEQDVGYAPSVGSTATKSSAPLRDIPQAVNVLPAQLLRDQGATSMQDALRNAPGVSFNAGDGQRDQVVIRGFTAIADWFVDGVRDDALYFRDLSDTERIEVLKGPAAVLYGRGSSGGLVNRVTKKPIFERPFGEVSLGLGSHDFKRATADLNTPIGENMAFRLNVAREKSGSYRDQQFIDRYNIAPSLAIKFSPQTDLLLQYTNAYDQRLTDFGIPALNGRPVNVPIGTYYGSVFAKRDDTTTTKVQSFTATLNHRFSDALTLRNTTRYYSYKLDRFNTLPSGTTDPVRLTVGRTRGFVDRDESGWFNQTDLTWRNELGGFKQEWLVGAELGQQDKRLYSVSSATGYERVSILNPVAVPAPLPLSSYTATSAIPSNSTFKTAALYAQNQITLAPQWKALVGGRYDVFGQDTSFERTLAPLSRTDRKFSPRAGLVWQPSETQSYYVSYSRSFQPSAETFALSASNTANDPEITVNKEIGAKLDFLDGALNLTAAVFNLERSGIKNTDPTNPARQINVGTQRTNGMELALAGKLPGRWDISAGYAYLDGRMTKSLATVSSLQLPVGAAMPVQGKIAPLTPRHSAFVWLMKDLGNGLSAGGGINYMAARYASLSNLVKLPSYVTADLAASYKTGRYEISANLKNIANRKYYVSGHGSVDNLIMPGPGRELQVMLTAKF</sequence>
<dbReference type="GO" id="GO:0015891">
    <property type="term" value="P:siderophore transport"/>
    <property type="evidence" value="ECO:0007669"/>
    <property type="project" value="InterPro"/>
</dbReference>
<feature type="chain" id="PRO_5019581661" evidence="16">
    <location>
        <begin position="32"/>
        <end position="719"/>
    </location>
</feature>
<dbReference type="InterPro" id="IPR010105">
    <property type="entry name" value="TonB_sidphr_rcpt"/>
</dbReference>
<dbReference type="Pfam" id="PF07715">
    <property type="entry name" value="Plug"/>
    <property type="match status" value="1"/>
</dbReference>
<evidence type="ECO:0000259" key="18">
    <source>
        <dbReference type="Pfam" id="PF07715"/>
    </source>
</evidence>
<keyword evidence="5" id="KW-0410">Iron transport</keyword>
<dbReference type="InterPro" id="IPR012910">
    <property type="entry name" value="Plug_dom"/>
</dbReference>
<dbReference type="GO" id="GO:0015344">
    <property type="term" value="F:siderophore uptake transmembrane transporter activity"/>
    <property type="evidence" value="ECO:0007669"/>
    <property type="project" value="TreeGrafter"/>
</dbReference>
<evidence type="ECO:0000313" key="19">
    <source>
        <dbReference type="EMBL" id="RTQ33304.1"/>
    </source>
</evidence>
<dbReference type="CDD" id="cd01347">
    <property type="entry name" value="ligand_gated_channel"/>
    <property type="match status" value="1"/>
</dbReference>
<evidence type="ECO:0000256" key="7">
    <source>
        <dbReference type="ARBA" id="ARBA00022729"/>
    </source>
</evidence>
<dbReference type="NCBIfam" id="TIGR01783">
    <property type="entry name" value="TonB-siderophor"/>
    <property type="match status" value="1"/>
</dbReference>
<dbReference type="RefSeq" id="WP_126471730.1">
    <property type="nucleotide sequence ID" value="NZ_RXOE01000004.1"/>
</dbReference>
<evidence type="ECO:0000256" key="1">
    <source>
        <dbReference type="ARBA" id="ARBA00004571"/>
    </source>
</evidence>
<evidence type="ECO:0000259" key="17">
    <source>
        <dbReference type="Pfam" id="PF00593"/>
    </source>
</evidence>